<dbReference type="CDD" id="cd00293">
    <property type="entry name" value="USP-like"/>
    <property type="match status" value="1"/>
</dbReference>
<dbReference type="Gene3D" id="3.40.50.620">
    <property type="entry name" value="HUPs"/>
    <property type="match status" value="1"/>
</dbReference>
<dbReference type="PANTHER" id="PTHR46268:SF25">
    <property type="entry name" value="USPA DOMAIN PROTEIN"/>
    <property type="match status" value="1"/>
</dbReference>
<dbReference type="AlphaFoldDB" id="A0A812EUL2"/>
<proteinExistence type="inferred from homology"/>
<comment type="similarity">
    <text evidence="1">Belongs to the universal stress protein A family.</text>
</comment>
<dbReference type="Proteomes" id="UP000655759">
    <property type="component" value="Unassembled WGS sequence"/>
</dbReference>
<accession>A0A812EUL2</accession>
<evidence type="ECO:0000313" key="4">
    <source>
        <dbReference type="Proteomes" id="UP000655759"/>
    </source>
</evidence>
<dbReference type="EMBL" id="CAJNAQ010000002">
    <property type="protein sequence ID" value="CAE6487528.1"/>
    <property type="molecule type" value="Genomic_DNA"/>
</dbReference>
<evidence type="ECO:0000259" key="2">
    <source>
        <dbReference type="Pfam" id="PF00582"/>
    </source>
</evidence>
<dbReference type="PANTHER" id="PTHR46268">
    <property type="entry name" value="STRESS RESPONSE PROTEIN NHAX"/>
    <property type="match status" value="1"/>
</dbReference>
<sequence>MTVIYVGFFTPFSMGAIKRILVPIDGSDNSFRALDTAIILAKDLDAKIIGFYAVNVLPITEAQICDPLAFQMEERKYALSMLGKAKSNCQKEGVDFAEIVEFGSPADVILRFIKSKNNKIDLVVMGSRGRTAAREFFFGSISNYILHKSPIPVLIVK</sequence>
<gene>
    <name evidence="3" type="ORF">NUZ5A_20328</name>
</gene>
<dbReference type="InterPro" id="IPR006015">
    <property type="entry name" value="Universal_stress_UspA"/>
</dbReference>
<name>A0A812EUL2_9ARCH</name>
<evidence type="ECO:0000256" key="1">
    <source>
        <dbReference type="ARBA" id="ARBA00008791"/>
    </source>
</evidence>
<evidence type="ECO:0000313" key="3">
    <source>
        <dbReference type="EMBL" id="CAE6487528.1"/>
    </source>
</evidence>
<dbReference type="InterPro" id="IPR014729">
    <property type="entry name" value="Rossmann-like_a/b/a_fold"/>
</dbReference>
<dbReference type="PRINTS" id="PR01438">
    <property type="entry name" value="UNVRSLSTRESS"/>
</dbReference>
<dbReference type="Pfam" id="PF00582">
    <property type="entry name" value="Usp"/>
    <property type="match status" value="1"/>
</dbReference>
<protein>
    <submittedName>
        <fullName evidence="3">Universal stress protein</fullName>
    </submittedName>
</protein>
<feature type="domain" description="UspA" evidence="2">
    <location>
        <begin position="17"/>
        <end position="157"/>
    </location>
</feature>
<dbReference type="SUPFAM" id="SSF52402">
    <property type="entry name" value="Adenine nucleotide alpha hydrolases-like"/>
    <property type="match status" value="1"/>
</dbReference>
<organism evidence="3 4">
    <name type="scientific">Candidatus Nitrosotenuis uzonensis</name>
    <dbReference type="NCBI Taxonomy" id="1407055"/>
    <lineage>
        <taxon>Archaea</taxon>
        <taxon>Nitrososphaerota</taxon>
        <taxon>Candidatus Nitrosotenuis</taxon>
    </lineage>
</organism>
<reference evidence="3" key="1">
    <citation type="submission" date="2021-02" db="EMBL/GenBank/DDBJ databases">
        <authorList>
            <person name="Han P."/>
        </authorList>
    </citation>
    <scope>NUCLEOTIDE SEQUENCE</scope>
    <source>
        <strain evidence="3">Candidatus Nitrosotenuis uzonensis 5A</strain>
    </source>
</reference>
<dbReference type="InterPro" id="IPR006016">
    <property type="entry name" value="UspA"/>
</dbReference>
<comment type="caution">
    <text evidence="3">The sequence shown here is derived from an EMBL/GenBank/DDBJ whole genome shotgun (WGS) entry which is preliminary data.</text>
</comment>